<evidence type="ECO:0000313" key="2">
    <source>
        <dbReference type="EMBL" id="GBN97377.1"/>
    </source>
</evidence>
<dbReference type="EMBL" id="BGPR01027135">
    <property type="protein sequence ID" value="GBN97377.1"/>
    <property type="molecule type" value="Genomic_DNA"/>
</dbReference>
<dbReference type="AlphaFoldDB" id="A0A4Y2TE68"/>
<protein>
    <submittedName>
        <fullName evidence="3">Uncharacterized protein</fullName>
    </submittedName>
</protein>
<comment type="caution">
    <text evidence="3">The sequence shown here is derived from an EMBL/GenBank/DDBJ whole genome shotgun (WGS) entry which is preliminary data.</text>
</comment>
<dbReference type="EMBL" id="BGPR01027138">
    <property type="protein sequence ID" value="GBN97385.1"/>
    <property type="molecule type" value="Genomic_DNA"/>
</dbReference>
<sequence length="96" mass="10761">MYARSSFFCVPGINPNANAEVMENKTETIRLNYYCSGSIPVVRSQELVAEPASDFQSSKESSADESVSKSSDKGSYRTRYDRVVKPPSHYVAKFYC</sequence>
<name>A0A4Y2TE68_ARAVE</name>
<reference evidence="3 4" key="1">
    <citation type="journal article" date="2019" name="Sci. Rep.">
        <title>Orb-weaving spider Araneus ventricosus genome elucidates the spidroin gene catalogue.</title>
        <authorList>
            <person name="Kono N."/>
            <person name="Nakamura H."/>
            <person name="Ohtoshi R."/>
            <person name="Moran D.A.P."/>
            <person name="Shinohara A."/>
            <person name="Yoshida Y."/>
            <person name="Fujiwara M."/>
            <person name="Mori M."/>
            <person name="Tomita M."/>
            <person name="Arakawa K."/>
        </authorList>
    </citation>
    <scope>NUCLEOTIDE SEQUENCE [LARGE SCALE GENOMIC DNA]</scope>
</reference>
<feature type="compositionally biased region" description="Basic and acidic residues" evidence="1">
    <location>
        <begin position="66"/>
        <end position="79"/>
    </location>
</feature>
<proteinExistence type="predicted"/>
<evidence type="ECO:0000313" key="4">
    <source>
        <dbReference type="Proteomes" id="UP000499080"/>
    </source>
</evidence>
<evidence type="ECO:0000313" key="3">
    <source>
        <dbReference type="EMBL" id="GBN97385.1"/>
    </source>
</evidence>
<evidence type="ECO:0000256" key="1">
    <source>
        <dbReference type="SAM" id="MobiDB-lite"/>
    </source>
</evidence>
<accession>A0A4Y2TE68</accession>
<gene>
    <name evidence="2" type="ORF">AVEN_1438_1</name>
    <name evidence="3" type="ORF">AVEN_183613_1</name>
</gene>
<organism evidence="3 4">
    <name type="scientific">Araneus ventricosus</name>
    <name type="common">Orbweaver spider</name>
    <name type="synonym">Epeira ventricosa</name>
    <dbReference type="NCBI Taxonomy" id="182803"/>
    <lineage>
        <taxon>Eukaryota</taxon>
        <taxon>Metazoa</taxon>
        <taxon>Ecdysozoa</taxon>
        <taxon>Arthropoda</taxon>
        <taxon>Chelicerata</taxon>
        <taxon>Arachnida</taxon>
        <taxon>Araneae</taxon>
        <taxon>Araneomorphae</taxon>
        <taxon>Entelegynae</taxon>
        <taxon>Araneoidea</taxon>
        <taxon>Araneidae</taxon>
        <taxon>Araneus</taxon>
    </lineage>
</organism>
<keyword evidence="4" id="KW-1185">Reference proteome</keyword>
<feature type="region of interest" description="Disordered" evidence="1">
    <location>
        <begin position="53"/>
        <end position="79"/>
    </location>
</feature>
<dbReference type="Proteomes" id="UP000499080">
    <property type="component" value="Unassembled WGS sequence"/>
</dbReference>